<name>A0ACC2F836_DALPE</name>
<proteinExistence type="predicted"/>
<dbReference type="EMBL" id="CM055759">
    <property type="protein sequence ID" value="KAJ7987405.1"/>
    <property type="molecule type" value="Genomic_DNA"/>
</dbReference>
<protein>
    <submittedName>
        <fullName evidence="1">Uncharacterized protein</fullName>
    </submittedName>
</protein>
<dbReference type="Proteomes" id="UP001157502">
    <property type="component" value="Chromosome 32"/>
</dbReference>
<accession>A0ACC2F836</accession>
<comment type="caution">
    <text evidence="1">The sequence shown here is derived from an EMBL/GenBank/DDBJ whole genome shotgun (WGS) entry which is preliminary data.</text>
</comment>
<organism evidence="1 2">
    <name type="scientific">Dallia pectoralis</name>
    <name type="common">Alaska blackfish</name>
    <dbReference type="NCBI Taxonomy" id="75939"/>
    <lineage>
        <taxon>Eukaryota</taxon>
        <taxon>Metazoa</taxon>
        <taxon>Chordata</taxon>
        <taxon>Craniata</taxon>
        <taxon>Vertebrata</taxon>
        <taxon>Euteleostomi</taxon>
        <taxon>Actinopterygii</taxon>
        <taxon>Neopterygii</taxon>
        <taxon>Teleostei</taxon>
        <taxon>Protacanthopterygii</taxon>
        <taxon>Esociformes</taxon>
        <taxon>Umbridae</taxon>
        <taxon>Dallia</taxon>
    </lineage>
</organism>
<evidence type="ECO:0000313" key="2">
    <source>
        <dbReference type="Proteomes" id="UP001157502"/>
    </source>
</evidence>
<reference evidence="1" key="1">
    <citation type="submission" date="2021-05" db="EMBL/GenBank/DDBJ databases">
        <authorList>
            <person name="Pan Q."/>
            <person name="Jouanno E."/>
            <person name="Zahm M."/>
            <person name="Klopp C."/>
            <person name="Cabau C."/>
            <person name="Louis A."/>
            <person name="Berthelot C."/>
            <person name="Parey E."/>
            <person name="Roest Crollius H."/>
            <person name="Montfort J."/>
            <person name="Robinson-Rechavi M."/>
            <person name="Bouchez O."/>
            <person name="Lampietro C."/>
            <person name="Lopez Roques C."/>
            <person name="Donnadieu C."/>
            <person name="Postlethwait J."/>
            <person name="Bobe J."/>
            <person name="Dillon D."/>
            <person name="Chandos A."/>
            <person name="von Hippel F."/>
            <person name="Guiguen Y."/>
        </authorList>
    </citation>
    <scope>NUCLEOTIDE SEQUENCE</scope>
    <source>
        <strain evidence="1">YG-Jan2019</strain>
    </source>
</reference>
<evidence type="ECO:0000313" key="1">
    <source>
        <dbReference type="EMBL" id="KAJ7987405.1"/>
    </source>
</evidence>
<sequence>MRNTTLLSGHPIGSKVGVGCEGDDCSDVWMLEKTVAILEQISMTLRSVASGGNTVSVSAEVKYIEDSERREKKRRQ</sequence>
<gene>
    <name evidence="1" type="ORF">DPEC_G00326150</name>
</gene>
<keyword evidence="2" id="KW-1185">Reference proteome</keyword>